<dbReference type="InterPro" id="IPR053876">
    <property type="entry name" value="Phage_int_M"/>
</dbReference>
<accession>A0A249MUC3</accession>
<protein>
    <submittedName>
        <fullName evidence="6">Integrase</fullName>
    </submittedName>
</protein>
<dbReference type="InterPro" id="IPR013762">
    <property type="entry name" value="Integrase-like_cat_sf"/>
</dbReference>
<dbReference type="InterPro" id="IPR025166">
    <property type="entry name" value="Integrase_DNA_bind_dom"/>
</dbReference>
<keyword evidence="2" id="KW-0229">DNA integration</keyword>
<dbReference type="GO" id="GO:0006310">
    <property type="term" value="P:DNA recombination"/>
    <property type="evidence" value="ECO:0007669"/>
    <property type="project" value="UniProtKB-KW"/>
</dbReference>
<dbReference type="Pfam" id="PF22022">
    <property type="entry name" value="Phage_int_M"/>
    <property type="match status" value="1"/>
</dbReference>
<dbReference type="InterPro" id="IPR038488">
    <property type="entry name" value="Integrase_DNA-bd_sf"/>
</dbReference>
<dbReference type="InterPro" id="IPR010998">
    <property type="entry name" value="Integrase_recombinase_N"/>
</dbReference>
<evidence type="ECO:0000256" key="3">
    <source>
        <dbReference type="ARBA" id="ARBA00023125"/>
    </source>
</evidence>
<sequence>MLTTVQINALKPREKPYKVADEKGLYLLVSPSGSYLWRVKFRFHGIEKKMALGRYPDVSLKEARKKCDEAREQLSGGQDPLAVRLQAKVEAELAARTTFRVVADEFIEKMEREAKAPATLKKARWFRDLLDPSIGHRPIADITAHELLQSLKRLERKGHHESAIRLRSFSGRIFRYAVATLRAQHNPADILRGALTTPKVKHHAALLDPVKVGELLRAIDGYGGKIETRIALQLAPHVYLRPGELRKGEWCEIDFEAKVWRVPGERTKMRVPHAVPLSTQAITLLKELKALDNPGTFLFPANKTFLKPICENTLNIALRRLGFTNEEMTSHGFRSIASTLLNESGLWHPDAIERSLAHRERDSVRVAYHRGAHWEERVRMAQWWSDHLVRLRDGAEVIRPKLRISVQ</sequence>
<reference evidence="6 7" key="1">
    <citation type="submission" date="2017-08" db="EMBL/GenBank/DDBJ databases">
        <title>Whole Genome Sequence of Sphingobium hydrophobicum C1: Insights into Adaption to the Electronic-waste Contaminated Sediment.</title>
        <authorList>
            <person name="Song D."/>
            <person name="Chen X."/>
            <person name="Xu M."/>
        </authorList>
    </citation>
    <scope>NUCLEOTIDE SEQUENCE [LARGE SCALE GENOMIC DNA]</scope>
    <source>
        <strain evidence="6 7">C1</strain>
    </source>
</reference>
<name>A0A249MUC3_SPHXE</name>
<evidence type="ECO:0000256" key="1">
    <source>
        <dbReference type="ARBA" id="ARBA00008857"/>
    </source>
</evidence>
<keyword evidence="4" id="KW-0233">DNA recombination</keyword>
<keyword evidence="3" id="KW-0238">DNA-binding</keyword>
<dbReference type="Gene3D" id="1.10.443.10">
    <property type="entry name" value="Intergrase catalytic core"/>
    <property type="match status" value="1"/>
</dbReference>
<dbReference type="Gene3D" id="3.30.160.390">
    <property type="entry name" value="Integrase, DNA-binding domain"/>
    <property type="match status" value="1"/>
</dbReference>
<organism evidence="6 7">
    <name type="scientific">Sphingobium xenophagum</name>
    <dbReference type="NCBI Taxonomy" id="121428"/>
    <lineage>
        <taxon>Bacteria</taxon>
        <taxon>Pseudomonadati</taxon>
        <taxon>Pseudomonadota</taxon>
        <taxon>Alphaproteobacteria</taxon>
        <taxon>Sphingomonadales</taxon>
        <taxon>Sphingomonadaceae</taxon>
        <taxon>Sphingobium</taxon>
    </lineage>
</organism>
<gene>
    <name evidence="6" type="ORF">CJD35_11195</name>
</gene>
<dbReference type="InterPro" id="IPR002104">
    <property type="entry name" value="Integrase_catalytic"/>
</dbReference>
<evidence type="ECO:0000313" key="7">
    <source>
        <dbReference type="Proteomes" id="UP000217141"/>
    </source>
</evidence>
<dbReference type="Proteomes" id="UP000217141">
    <property type="component" value="Chromosome I"/>
</dbReference>
<dbReference type="EMBL" id="CP022745">
    <property type="protein sequence ID" value="ASY44946.1"/>
    <property type="molecule type" value="Genomic_DNA"/>
</dbReference>
<dbReference type="GO" id="GO:0015074">
    <property type="term" value="P:DNA integration"/>
    <property type="evidence" value="ECO:0007669"/>
    <property type="project" value="UniProtKB-KW"/>
</dbReference>
<dbReference type="AlphaFoldDB" id="A0A249MUC3"/>
<dbReference type="InterPro" id="IPR011010">
    <property type="entry name" value="DNA_brk_join_enz"/>
</dbReference>
<proteinExistence type="inferred from homology"/>
<dbReference type="PANTHER" id="PTHR30629">
    <property type="entry name" value="PROPHAGE INTEGRASE"/>
    <property type="match status" value="1"/>
</dbReference>
<dbReference type="KEGG" id="shyd:CJD35_11195"/>
<evidence type="ECO:0000259" key="5">
    <source>
        <dbReference type="PROSITE" id="PS51898"/>
    </source>
</evidence>
<dbReference type="Pfam" id="PF00589">
    <property type="entry name" value="Phage_integrase"/>
    <property type="match status" value="1"/>
</dbReference>
<comment type="similarity">
    <text evidence="1">Belongs to the 'phage' integrase family.</text>
</comment>
<dbReference type="Gene3D" id="1.10.150.130">
    <property type="match status" value="1"/>
</dbReference>
<evidence type="ECO:0000256" key="4">
    <source>
        <dbReference type="ARBA" id="ARBA00023172"/>
    </source>
</evidence>
<dbReference type="InterPro" id="IPR050808">
    <property type="entry name" value="Phage_Integrase"/>
</dbReference>
<dbReference type="PROSITE" id="PS51898">
    <property type="entry name" value="TYR_RECOMBINASE"/>
    <property type="match status" value="1"/>
</dbReference>
<dbReference type="PANTHER" id="PTHR30629:SF2">
    <property type="entry name" value="PROPHAGE INTEGRASE INTS-RELATED"/>
    <property type="match status" value="1"/>
</dbReference>
<feature type="domain" description="Tyr recombinase" evidence="5">
    <location>
        <begin position="202"/>
        <end position="385"/>
    </location>
</feature>
<dbReference type="CDD" id="cd00801">
    <property type="entry name" value="INT_P4_C"/>
    <property type="match status" value="1"/>
</dbReference>
<dbReference type="SUPFAM" id="SSF56349">
    <property type="entry name" value="DNA breaking-rejoining enzymes"/>
    <property type="match status" value="1"/>
</dbReference>
<evidence type="ECO:0000313" key="6">
    <source>
        <dbReference type="EMBL" id="ASY44946.1"/>
    </source>
</evidence>
<dbReference type="GO" id="GO:0003677">
    <property type="term" value="F:DNA binding"/>
    <property type="evidence" value="ECO:0007669"/>
    <property type="project" value="UniProtKB-KW"/>
</dbReference>
<dbReference type="Pfam" id="PF13356">
    <property type="entry name" value="Arm-DNA-bind_3"/>
    <property type="match status" value="1"/>
</dbReference>
<evidence type="ECO:0000256" key="2">
    <source>
        <dbReference type="ARBA" id="ARBA00022908"/>
    </source>
</evidence>
<dbReference type="RefSeq" id="WP_095687029.1">
    <property type="nucleotide sequence ID" value="NZ_CP022745.1"/>
</dbReference>